<reference evidence="1" key="1">
    <citation type="journal article" date="2023" name="G3 (Bethesda)">
        <title>A reference genome for the long-term kleptoplast-retaining sea slug Elysia crispata morphotype clarki.</title>
        <authorList>
            <person name="Eastman K.E."/>
            <person name="Pendleton A.L."/>
            <person name="Shaikh M.A."/>
            <person name="Suttiyut T."/>
            <person name="Ogas R."/>
            <person name="Tomko P."/>
            <person name="Gavelis G."/>
            <person name="Widhalm J.R."/>
            <person name="Wisecaver J.H."/>
        </authorList>
    </citation>
    <scope>NUCLEOTIDE SEQUENCE</scope>
    <source>
        <strain evidence="1">ECLA1</strain>
    </source>
</reference>
<comment type="caution">
    <text evidence="1">The sequence shown here is derived from an EMBL/GenBank/DDBJ whole genome shotgun (WGS) entry which is preliminary data.</text>
</comment>
<proteinExistence type="predicted"/>
<dbReference type="AlphaFoldDB" id="A0AAE1EF07"/>
<evidence type="ECO:0000313" key="1">
    <source>
        <dbReference type="EMBL" id="KAK3804240.1"/>
    </source>
</evidence>
<evidence type="ECO:0000313" key="2">
    <source>
        <dbReference type="Proteomes" id="UP001283361"/>
    </source>
</evidence>
<dbReference type="Proteomes" id="UP001283361">
    <property type="component" value="Unassembled WGS sequence"/>
</dbReference>
<gene>
    <name evidence="1" type="ORF">RRG08_040747</name>
</gene>
<keyword evidence="2" id="KW-1185">Reference proteome</keyword>
<name>A0AAE1EF07_9GAST</name>
<protein>
    <submittedName>
        <fullName evidence="1">Uncharacterized protein</fullName>
    </submittedName>
</protein>
<accession>A0AAE1EF07</accession>
<organism evidence="1 2">
    <name type="scientific">Elysia crispata</name>
    <name type="common">lettuce slug</name>
    <dbReference type="NCBI Taxonomy" id="231223"/>
    <lineage>
        <taxon>Eukaryota</taxon>
        <taxon>Metazoa</taxon>
        <taxon>Spiralia</taxon>
        <taxon>Lophotrochozoa</taxon>
        <taxon>Mollusca</taxon>
        <taxon>Gastropoda</taxon>
        <taxon>Heterobranchia</taxon>
        <taxon>Euthyneura</taxon>
        <taxon>Panpulmonata</taxon>
        <taxon>Sacoglossa</taxon>
        <taxon>Placobranchoidea</taxon>
        <taxon>Plakobranchidae</taxon>
        <taxon>Elysia</taxon>
    </lineage>
</organism>
<sequence length="112" mass="12537">MKSTHHFYIHSPKRSSRIVLVTRSTKPGIIDTKSRPGETVDAQPWVHWMPSRTTQSASVPGNGCESSQELLNLWGDNSQLFQFDSSGCYGCKEVVVNTAGNQATQEQGWRER</sequence>
<dbReference type="EMBL" id="JAWDGP010000029">
    <property type="protein sequence ID" value="KAK3804240.1"/>
    <property type="molecule type" value="Genomic_DNA"/>
</dbReference>